<dbReference type="Proteomes" id="UP000296049">
    <property type="component" value="Unassembled WGS sequence"/>
</dbReference>
<sequence length="119" mass="13557">MRLRQYCISELGADTLLSGTQDFKELANAVCTGSLQMFLDHCMKWVICQDTGYFIHPSNHHYSSNSVGPISSTERQFVRYRLQLCISSDSSRDTTLYIPYEGALTDIYSYQDKNLPVIS</sequence>
<dbReference type="AlphaFoldDB" id="R0K465"/>
<proteinExistence type="predicted"/>
<accession>R0K465</accession>
<name>R0K465_ANAPL</name>
<dbReference type="EMBL" id="KB742781">
    <property type="protein sequence ID" value="EOB04522.1"/>
    <property type="molecule type" value="Genomic_DNA"/>
</dbReference>
<reference evidence="2" key="1">
    <citation type="journal article" date="2013" name="Nat. Genet.">
        <title>The duck genome and transcriptome provide insight into an avian influenza virus reservoir species.</title>
        <authorList>
            <person name="Huang Y."/>
            <person name="Li Y."/>
            <person name="Burt D.W."/>
            <person name="Chen H."/>
            <person name="Zhang Y."/>
            <person name="Qian W."/>
            <person name="Kim H."/>
            <person name="Gan S."/>
            <person name="Zhao Y."/>
            <person name="Li J."/>
            <person name="Yi K."/>
            <person name="Feng H."/>
            <person name="Zhu P."/>
            <person name="Li B."/>
            <person name="Liu Q."/>
            <person name="Fairley S."/>
            <person name="Magor K.E."/>
            <person name="Du Z."/>
            <person name="Hu X."/>
            <person name="Goodman L."/>
            <person name="Tafer H."/>
            <person name="Vignal A."/>
            <person name="Lee T."/>
            <person name="Kim K.W."/>
            <person name="Sheng Z."/>
            <person name="An Y."/>
            <person name="Searle S."/>
            <person name="Herrero J."/>
            <person name="Groenen M.A."/>
            <person name="Crooijmans R.P."/>
            <person name="Faraut T."/>
            <person name="Cai Q."/>
            <person name="Webster R.G."/>
            <person name="Aldridge J.R."/>
            <person name="Warren W.C."/>
            <person name="Bartschat S."/>
            <person name="Kehr S."/>
            <person name="Marz M."/>
            <person name="Stadler P.F."/>
            <person name="Smith J."/>
            <person name="Kraus R.H."/>
            <person name="Zhao Y."/>
            <person name="Ren L."/>
            <person name="Fei J."/>
            <person name="Morisson M."/>
            <person name="Kaiser P."/>
            <person name="Griffin D.K."/>
            <person name="Rao M."/>
            <person name="Pitel F."/>
            <person name="Wang J."/>
            <person name="Li N."/>
        </authorList>
    </citation>
    <scope>NUCLEOTIDE SEQUENCE [LARGE SCALE GENOMIC DNA]</scope>
</reference>
<gene>
    <name evidence="1" type="ORF">Anapl_01427</name>
</gene>
<organism evidence="1 2">
    <name type="scientific">Anas platyrhynchos</name>
    <name type="common">Mallard</name>
    <name type="synonym">Anas boschas</name>
    <dbReference type="NCBI Taxonomy" id="8839"/>
    <lineage>
        <taxon>Eukaryota</taxon>
        <taxon>Metazoa</taxon>
        <taxon>Chordata</taxon>
        <taxon>Craniata</taxon>
        <taxon>Vertebrata</taxon>
        <taxon>Euteleostomi</taxon>
        <taxon>Archelosauria</taxon>
        <taxon>Archosauria</taxon>
        <taxon>Dinosauria</taxon>
        <taxon>Saurischia</taxon>
        <taxon>Theropoda</taxon>
        <taxon>Coelurosauria</taxon>
        <taxon>Aves</taxon>
        <taxon>Neognathae</taxon>
        <taxon>Galloanserae</taxon>
        <taxon>Anseriformes</taxon>
        <taxon>Anatidae</taxon>
        <taxon>Anatinae</taxon>
        <taxon>Anas</taxon>
    </lineage>
</organism>
<keyword evidence="2" id="KW-1185">Reference proteome</keyword>
<evidence type="ECO:0000313" key="1">
    <source>
        <dbReference type="EMBL" id="EOB04522.1"/>
    </source>
</evidence>
<protein>
    <submittedName>
        <fullName evidence="1">Uncharacterized protein</fullName>
    </submittedName>
</protein>
<evidence type="ECO:0000313" key="2">
    <source>
        <dbReference type="Proteomes" id="UP000296049"/>
    </source>
</evidence>